<accession>A0A6F8YU29</accession>
<sequence>MLAGAGRSAHRYPTGAQTGDDAATGLTGGTGDEDRLCVHDPSQPGRDARIHVLDDLTDVTTSTLGTVDAVSELLADMWGRGAVFRPAVLRPPWALRMSTGAPLMLATMLRGHAWVVADGRDPVRIAEGDVAVVRGDVPHAVADAPSSALSPGPTWTVTAADYCPGGTGPTRSCGRRDDDRPDDSPVLLSGAFERRGGLSDRLRHALPSLLVVPAAGNTVTSAEAMAEEVTRDRPGQKLVLERLLDLILVSALRGWLDDAPGWCRALDDPWAGSALRLMHDSPAHPWTVAELAAKTGVSRAAFARRFTALVGEPPMTYLTGWRIALAVELLRDTDLTVDAIARRVGYSGAFALSVAFKRVRGSRPSDHRRPDLPSGR</sequence>
<evidence type="ECO:0000259" key="5">
    <source>
        <dbReference type="PROSITE" id="PS01124"/>
    </source>
</evidence>
<keyword evidence="7" id="KW-1185">Reference proteome</keyword>
<dbReference type="KEGG" id="psuu:Psuf_067960"/>
<dbReference type="PROSITE" id="PS01124">
    <property type="entry name" value="HTH_ARAC_FAMILY_2"/>
    <property type="match status" value="1"/>
</dbReference>
<dbReference type="InterPro" id="IPR032783">
    <property type="entry name" value="AraC_lig"/>
</dbReference>
<dbReference type="PANTHER" id="PTHR46796">
    <property type="entry name" value="HTH-TYPE TRANSCRIPTIONAL ACTIVATOR RHAS-RELATED"/>
    <property type="match status" value="1"/>
</dbReference>
<dbReference type="GO" id="GO:0003700">
    <property type="term" value="F:DNA-binding transcription factor activity"/>
    <property type="evidence" value="ECO:0007669"/>
    <property type="project" value="InterPro"/>
</dbReference>
<dbReference type="SUPFAM" id="SSF46689">
    <property type="entry name" value="Homeodomain-like"/>
    <property type="match status" value="2"/>
</dbReference>
<dbReference type="InterPro" id="IPR009057">
    <property type="entry name" value="Homeodomain-like_sf"/>
</dbReference>
<keyword evidence="1" id="KW-0805">Transcription regulation</keyword>
<gene>
    <name evidence="6" type="ORF">Psuf_067960</name>
</gene>
<organism evidence="6 7">
    <name type="scientific">Phytohabitans suffuscus</name>
    <dbReference type="NCBI Taxonomy" id="624315"/>
    <lineage>
        <taxon>Bacteria</taxon>
        <taxon>Bacillati</taxon>
        <taxon>Actinomycetota</taxon>
        <taxon>Actinomycetes</taxon>
        <taxon>Micromonosporales</taxon>
        <taxon>Micromonosporaceae</taxon>
    </lineage>
</organism>
<evidence type="ECO:0000313" key="6">
    <source>
        <dbReference type="EMBL" id="BCB89483.1"/>
    </source>
</evidence>
<dbReference type="InterPro" id="IPR050204">
    <property type="entry name" value="AraC_XylS_family_regulators"/>
</dbReference>
<dbReference type="Proteomes" id="UP000503011">
    <property type="component" value="Chromosome"/>
</dbReference>
<dbReference type="Pfam" id="PF12852">
    <property type="entry name" value="Cupin_6"/>
    <property type="match status" value="1"/>
</dbReference>
<keyword evidence="2" id="KW-0238">DNA-binding</keyword>
<dbReference type="PANTHER" id="PTHR46796:SF13">
    <property type="entry name" value="HTH-TYPE TRANSCRIPTIONAL ACTIVATOR RHAS"/>
    <property type="match status" value="1"/>
</dbReference>
<proteinExistence type="predicted"/>
<evidence type="ECO:0000256" key="4">
    <source>
        <dbReference type="SAM" id="MobiDB-lite"/>
    </source>
</evidence>
<dbReference type="EMBL" id="AP022871">
    <property type="protein sequence ID" value="BCB89483.1"/>
    <property type="molecule type" value="Genomic_DNA"/>
</dbReference>
<name>A0A6F8YU29_9ACTN</name>
<reference evidence="6 7" key="2">
    <citation type="submission" date="2020-03" db="EMBL/GenBank/DDBJ databases">
        <authorList>
            <person name="Ichikawa N."/>
            <person name="Kimura A."/>
            <person name="Kitahashi Y."/>
            <person name="Uohara A."/>
        </authorList>
    </citation>
    <scope>NUCLEOTIDE SEQUENCE [LARGE SCALE GENOMIC DNA]</scope>
    <source>
        <strain evidence="6 7">NBRC 105367</strain>
    </source>
</reference>
<dbReference type="AlphaFoldDB" id="A0A6F8YU29"/>
<dbReference type="SMART" id="SM00342">
    <property type="entry name" value="HTH_ARAC"/>
    <property type="match status" value="1"/>
</dbReference>
<protein>
    <submittedName>
        <fullName evidence="6">AraC family transcriptional regulator</fullName>
    </submittedName>
</protein>
<dbReference type="Pfam" id="PF12833">
    <property type="entry name" value="HTH_18"/>
    <property type="match status" value="1"/>
</dbReference>
<evidence type="ECO:0000256" key="1">
    <source>
        <dbReference type="ARBA" id="ARBA00023015"/>
    </source>
</evidence>
<feature type="compositionally biased region" description="Low complexity" evidence="4">
    <location>
        <begin position="14"/>
        <end position="25"/>
    </location>
</feature>
<feature type="region of interest" description="Disordered" evidence="4">
    <location>
        <begin position="1"/>
        <end position="35"/>
    </location>
</feature>
<feature type="domain" description="HTH araC/xylS-type" evidence="5">
    <location>
        <begin position="272"/>
        <end position="370"/>
    </location>
</feature>
<evidence type="ECO:0000256" key="2">
    <source>
        <dbReference type="ARBA" id="ARBA00023125"/>
    </source>
</evidence>
<keyword evidence="3" id="KW-0804">Transcription</keyword>
<dbReference type="GO" id="GO:0043565">
    <property type="term" value="F:sequence-specific DNA binding"/>
    <property type="evidence" value="ECO:0007669"/>
    <property type="project" value="InterPro"/>
</dbReference>
<evidence type="ECO:0000313" key="7">
    <source>
        <dbReference type="Proteomes" id="UP000503011"/>
    </source>
</evidence>
<evidence type="ECO:0000256" key="3">
    <source>
        <dbReference type="ARBA" id="ARBA00023163"/>
    </source>
</evidence>
<dbReference type="Gene3D" id="1.10.10.60">
    <property type="entry name" value="Homeodomain-like"/>
    <property type="match status" value="2"/>
</dbReference>
<reference evidence="6 7" key="1">
    <citation type="submission" date="2020-03" db="EMBL/GenBank/DDBJ databases">
        <title>Whole genome shotgun sequence of Phytohabitans suffuscus NBRC 105367.</title>
        <authorList>
            <person name="Komaki H."/>
            <person name="Tamura T."/>
        </authorList>
    </citation>
    <scope>NUCLEOTIDE SEQUENCE [LARGE SCALE GENOMIC DNA]</scope>
    <source>
        <strain evidence="6 7">NBRC 105367</strain>
    </source>
</reference>
<dbReference type="InterPro" id="IPR018060">
    <property type="entry name" value="HTH_AraC"/>
</dbReference>